<protein>
    <submittedName>
        <fullName evidence="1">C_GCAxxG_C_C family protein</fullName>
    </submittedName>
</protein>
<evidence type="ECO:0000313" key="1">
    <source>
        <dbReference type="EMBL" id="RJP74515.1"/>
    </source>
</evidence>
<dbReference type="Proteomes" id="UP000285961">
    <property type="component" value="Unassembled WGS sequence"/>
</dbReference>
<dbReference type="InterPro" id="IPR010181">
    <property type="entry name" value="CGCAxxGCC_motif"/>
</dbReference>
<proteinExistence type="predicted"/>
<sequence>MQELLGLGDAKKLKSVAGLAGGIGHQGEACGIVVGGALALALASAGNDEDHATVTARGCTLVNEFVQRFAERSGSTRCRDIAQTDFDDDRQLRRYVLGKSRTCVKLAGASASMLADIVDREQIHPGKHFVELTQRFSESNFHCAQSVVMLASEELGVAPVLPSTMLIPLNGGIGYSGSTCAALLGGCIVIGLQKGGDTSQTGMFTSVRRLLLTLIQGASAFHRLDLSPANDALLRCAELAKWFQTQFHSRLCREITEVDFQDEQQSWRYFEEGIISRCISMAQETAAKAAALAR</sequence>
<reference evidence="1 2" key="1">
    <citation type="journal article" date="2017" name="ISME J.">
        <title>Energy and carbon metabolisms in a deep terrestrial subsurface fluid microbial community.</title>
        <authorList>
            <person name="Momper L."/>
            <person name="Jungbluth S.P."/>
            <person name="Lee M.D."/>
            <person name="Amend J.P."/>
        </authorList>
    </citation>
    <scope>NUCLEOTIDE SEQUENCE [LARGE SCALE GENOMIC DNA]</scope>
    <source>
        <strain evidence="1">SURF_17</strain>
    </source>
</reference>
<accession>A0A419F7Y2</accession>
<name>A0A419F7Y2_9BACT</name>
<organism evidence="1 2">
    <name type="scientific">Candidatus Abyssobacteria bacterium SURF_17</name>
    <dbReference type="NCBI Taxonomy" id="2093361"/>
    <lineage>
        <taxon>Bacteria</taxon>
        <taxon>Pseudomonadati</taxon>
        <taxon>Candidatus Hydrogenedentota</taxon>
        <taxon>Candidatus Abyssobacteria</taxon>
    </lineage>
</organism>
<evidence type="ECO:0000313" key="2">
    <source>
        <dbReference type="Proteomes" id="UP000285961"/>
    </source>
</evidence>
<comment type="caution">
    <text evidence="1">The sequence shown here is derived from an EMBL/GenBank/DDBJ whole genome shotgun (WGS) entry which is preliminary data.</text>
</comment>
<dbReference type="EMBL" id="QZKI01000014">
    <property type="protein sequence ID" value="RJP74515.1"/>
    <property type="molecule type" value="Genomic_DNA"/>
</dbReference>
<dbReference type="AlphaFoldDB" id="A0A419F7Y2"/>
<gene>
    <name evidence="1" type="ORF">C4532_02265</name>
</gene>
<dbReference type="Pfam" id="PF09719">
    <property type="entry name" value="C_GCAxxG_C_C"/>
    <property type="match status" value="2"/>
</dbReference>